<feature type="binding site" evidence="4">
    <location>
        <begin position="10"/>
        <end position="15"/>
    </location>
    <ligand>
        <name>NADP(+)</name>
        <dbReference type="ChEBI" id="CHEBI:58349"/>
    </ligand>
</feature>
<dbReference type="InterPro" id="IPR028939">
    <property type="entry name" value="P5C_Rdtase_cat_N"/>
</dbReference>
<dbReference type="RefSeq" id="XP_034013585.1">
    <property type="nucleotide sequence ID" value="XM_034154191.1"/>
</dbReference>
<dbReference type="GeneID" id="54780280"/>
<dbReference type="Pfam" id="PF14748">
    <property type="entry name" value="P5CR_dimer"/>
    <property type="match status" value="1"/>
</dbReference>
<dbReference type="InterPro" id="IPR000304">
    <property type="entry name" value="Pyrroline-COOH_reductase"/>
</dbReference>
<dbReference type="SUPFAM" id="SSF48179">
    <property type="entry name" value="6-phosphogluconate dehydrogenase C-terminal domain-like"/>
    <property type="match status" value="1"/>
</dbReference>
<comment type="similarity">
    <text evidence="1 5">Belongs to the pyrroline-5-carboxylate reductase family.</text>
</comment>
<dbReference type="GO" id="GO:0004735">
    <property type="term" value="F:pyrroline-5-carboxylate reductase activity"/>
    <property type="evidence" value="ECO:0007669"/>
    <property type="project" value="UniProtKB-EC"/>
</dbReference>
<dbReference type="GO" id="GO:0055129">
    <property type="term" value="P:L-proline biosynthetic process"/>
    <property type="evidence" value="ECO:0007669"/>
    <property type="project" value="UniProtKB-UniPathway"/>
</dbReference>
<accession>A0A642UYC3</accession>
<keyword evidence="2 4" id="KW-0521">NADP</keyword>
<evidence type="ECO:0000256" key="2">
    <source>
        <dbReference type="ARBA" id="ARBA00022857"/>
    </source>
</evidence>
<dbReference type="OMA" id="YYFIESL"/>
<dbReference type="InterPro" id="IPR053790">
    <property type="entry name" value="P5CR-like_CS"/>
</dbReference>
<dbReference type="SUPFAM" id="SSF51735">
    <property type="entry name" value="NAD(P)-binding Rossmann-fold domains"/>
    <property type="match status" value="1"/>
</dbReference>
<feature type="domain" description="Pyrroline-5-carboxylate reductase dimerisation" evidence="7">
    <location>
        <begin position="168"/>
        <end position="267"/>
    </location>
</feature>
<feature type="binding site" evidence="4">
    <location>
        <begin position="79"/>
        <end position="82"/>
    </location>
    <ligand>
        <name>NADP(+)</name>
        <dbReference type="ChEBI" id="CHEBI:58349"/>
    </ligand>
</feature>
<evidence type="ECO:0000256" key="1">
    <source>
        <dbReference type="ARBA" id="ARBA00005525"/>
    </source>
</evidence>
<dbReference type="Proteomes" id="UP000449547">
    <property type="component" value="Unassembled WGS sequence"/>
</dbReference>
<dbReference type="OrthoDB" id="10263291at2759"/>
<evidence type="ECO:0000313" key="8">
    <source>
        <dbReference type="EMBL" id="KAA8905199.1"/>
    </source>
</evidence>
<dbReference type="VEuPathDB" id="FungiDB:DIURU_001627"/>
<evidence type="ECO:0000313" key="9">
    <source>
        <dbReference type="Proteomes" id="UP000449547"/>
    </source>
</evidence>
<dbReference type="Gene3D" id="3.40.50.720">
    <property type="entry name" value="NAD(P)-binding Rossmann-like Domain"/>
    <property type="match status" value="1"/>
</dbReference>
<dbReference type="InterPro" id="IPR029036">
    <property type="entry name" value="P5CR_dimer"/>
</dbReference>
<sequence length="276" mass="29474">MRDNYTFTILGAGVMGTAVANAVLKGHPEPFPGEIRACTHDETSMELAKTKLSHEIVSYCYGPENNAKAVKGADVILLACKPDMYEKIHDEVKDSLTGDQLVISLLAGVTIEELMIFSKNIAKVMTNTPARFGCGTAGIAFSPEAEKNHEEFVLKLIDTVGMAFKIPEKQMDIATSLIGSGPAFCMLMMEALIDGGVRMGMPFETARKSAAKVMEGTAKMVLETGEHPAVLRSLVCTPGGTTIGGLLKMEDGNVRAGIARGVEEAAIISKSFSKKK</sequence>
<dbReference type="NCBIfam" id="TIGR00112">
    <property type="entry name" value="proC"/>
    <property type="match status" value="1"/>
</dbReference>
<evidence type="ECO:0000256" key="5">
    <source>
        <dbReference type="RuleBase" id="RU003903"/>
    </source>
</evidence>
<feature type="domain" description="Pyrroline-5-carboxylate reductase catalytic N-terminal" evidence="6">
    <location>
        <begin position="7"/>
        <end position="108"/>
    </location>
</feature>
<dbReference type="AlphaFoldDB" id="A0A642UYC3"/>
<keyword evidence="9" id="KW-1185">Reference proteome</keyword>
<proteinExistence type="inferred from homology"/>
<feature type="binding site" evidence="4">
    <location>
        <position position="66"/>
    </location>
    <ligand>
        <name>NADPH</name>
        <dbReference type="ChEBI" id="CHEBI:57783"/>
    </ligand>
</feature>
<reference evidence="8 9" key="1">
    <citation type="submission" date="2019-07" db="EMBL/GenBank/DDBJ databases">
        <title>Genome assembly of two rare yeast pathogens: Diutina rugosa and Trichomonascus ciferrii.</title>
        <authorList>
            <person name="Mixao V."/>
            <person name="Saus E."/>
            <person name="Hansen A."/>
            <person name="Lass-Flor C."/>
            <person name="Gabaldon T."/>
        </authorList>
    </citation>
    <scope>NUCLEOTIDE SEQUENCE [LARGE SCALE GENOMIC DNA]</scope>
    <source>
        <strain evidence="8 9">CBS 613</strain>
    </source>
</reference>
<dbReference type="InterPro" id="IPR036291">
    <property type="entry name" value="NAD(P)-bd_dom_sf"/>
</dbReference>
<comment type="pathway">
    <text evidence="5">Amino-acid biosynthesis; L-proline biosynthesis; L-proline from L-glutamate 5-semialdehyde: step 1/1.</text>
</comment>
<dbReference type="EC" id="1.5.1.2" evidence="5"/>
<dbReference type="PIRSF" id="PIRSF000193">
    <property type="entry name" value="Pyrrol-5-carb_rd"/>
    <property type="match status" value="1"/>
</dbReference>
<protein>
    <recommendedName>
        <fullName evidence="5">Pyrroline-5-carboxylate reductase</fullName>
        <ecNumber evidence="5">1.5.1.2</ecNumber>
    </recommendedName>
</protein>
<gene>
    <name evidence="8" type="ORF">DIURU_001627</name>
</gene>
<dbReference type="Gene3D" id="1.10.3730.10">
    <property type="entry name" value="ProC C-terminal domain-like"/>
    <property type="match status" value="1"/>
</dbReference>
<dbReference type="HAMAP" id="MF_01925">
    <property type="entry name" value="P5C_reductase"/>
    <property type="match status" value="1"/>
</dbReference>
<dbReference type="PANTHER" id="PTHR11645">
    <property type="entry name" value="PYRROLINE-5-CARBOXYLATE REDUCTASE"/>
    <property type="match status" value="1"/>
</dbReference>
<evidence type="ECO:0000259" key="6">
    <source>
        <dbReference type="Pfam" id="PF03807"/>
    </source>
</evidence>
<keyword evidence="5" id="KW-0641">Proline biosynthesis</keyword>
<dbReference type="InterPro" id="IPR008927">
    <property type="entry name" value="6-PGluconate_DH-like_C_sf"/>
</dbReference>
<dbReference type="PROSITE" id="PS00521">
    <property type="entry name" value="P5CR"/>
    <property type="match status" value="1"/>
</dbReference>
<comment type="catalytic activity">
    <reaction evidence="5">
        <text>L-proline + NADP(+) = (S)-1-pyrroline-5-carboxylate + NADPH + 2 H(+)</text>
        <dbReference type="Rhea" id="RHEA:14109"/>
        <dbReference type="ChEBI" id="CHEBI:15378"/>
        <dbReference type="ChEBI" id="CHEBI:17388"/>
        <dbReference type="ChEBI" id="CHEBI:57783"/>
        <dbReference type="ChEBI" id="CHEBI:58349"/>
        <dbReference type="ChEBI" id="CHEBI:60039"/>
        <dbReference type="EC" id="1.5.1.2"/>
    </reaction>
</comment>
<dbReference type="Pfam" id="PF03807">
    <property type="entry name" value="F420_oxidored"/>
    <property type="match status" value="1"/>
</dbReference>
<evidence type="ECO:0000256" key="4">
    <source>
        <dbReference type="PIRSR" id="PIRSR000193-1"/>
    </source>
</evidence>
<organism evidence="8 9">
    <name type="scientific">Diutina rugosa</name>
    <name type="common">Yeast</name>
    <name type="synonym">Candida rugosa</name>
    <dbReference type="NCBI Taxonomy" id="5481"/>
    <lineage>
        <taxon>Eukaryota</taxon>
        <taxon>Fungi</taxon>
        <taxon>Dikarya</taxon>
        <taxon>Ascomycota</taxon>
        <taxon>Saccharomycotina</taxon>
        <taxon>Pichiomycetes</taxon>
        <taxon>Debaryomycetaceae</taxon>
        <taxon>Diutina</taxon>
    </lineage>
</organism>
<dbReference type="FunFam" id="1.10.3730.10:FF:000001">
    <property type="entry name" value="Pyrroline-5-carboxylate reductase"/>
    <property type="match status" value="1"/>
</dbReference>
<evidence type="ECO:0000259" key="7">
    <source>
        <dbReference type="Pfam" id="PF14748"/>
    </source>
</evidence>
<keyword evidence="3 5" id="KW-0560">Oxidoreductase</keyword>
<feature type="binding site" evidence="4">
    <location>
        <position position="39"/>
    </location>
    <ligand>
        <name>NADP(+)</name>
        <dbReference type="ChEBI" id="CHEBI:58349"/>
    </ligand>
</feature>
<name>A0A642UYC3_DIURU</name>
<keyword evidence="5" id="KW-0028">Amino-acid biosynthesis</keyword>
<comment type="caution">
    <text evidence="8">The sequence shown here is derived from an EMBL/GenBank/DDBJ whole genome shotgun (WGS) entry which is preliminary data.</text>
</comment>
<dbReference type="EMBL" id="SWFT01000050">
    <property type="protein sequence ID" value="KAA8905199.1"/>
    <property type="molecule type" value="Genomic_DNA"/>
</dbReference>
<dbReference type="PANTHER" id="PTHR11645:SF0">
    <property type="entry name" value="PYRROLINE-5-CARBOXYLATE REDUCTASE 3"/>
    <property type="match status" value="1"/>
</dbReference>
<evidence type="ECO:0000256" key="3">
    <source>
        <dbReference type="ARBA" id="ARBA00023002"/>
    </source>
</evidence>
<dbReference type="UniPathway" id="UPA00098">
    <property type="reaction ID" value="UER00361"/>
</dbReference>